<sequence length="37" mass="4256">MKENIALIILFMLKFVSCLLVTAVILQAVKEILLTWH</sequence>
<accession>A0A6C0JSY7</accession>
<reference evidence="2" key="1">
    <citation type="journal article" date="2020" name="Nature">
        <title>Giant virus diversity and host interactions through global metagenomics.</title>
        <authorList>
            <person name="Schulz F."/>
            <person name="Roux S."/>
            <person name="Paez-Espino D."/>
            <person name="Jungbluth S."/>
            <person name="Walsh D.A."/>
            <person name="Denef V.J."/>
            <person name="McMahon K.D."/>
            <person name="Konstantinidis K.T."/>
            <person name="Eloe-Fadrosh E.A."/>
            <person name="Kyrpides N.C."/>
            <person name="Woyke T."/>
        </authorList>
    </citation>
    <scope>NUCLEOTIDE SEQUENCE</scope>
    <source>
        <strain evidence="2">GVMAG-S-1064190-84</strain>
    </source>
</reference>
<evidence type="ECO:0000313" key="2">
    <source>
        <dbReference type="EMBL" id="QHU08862.1"/>
    </source>
</evidence>
<keyword evidence="1" id="KW-0472">Membrane</keyword>
<keyword evidence="1" id="KW-0812">Transmembrane</keyword>
<feature type="transmembrane region" description="Helical" evidence="1">
    <location>
        <begin position="7"/>
        <end position="29"/>
    </location>
</feature>
<dbReference type="AlphaFoldDB" id="A0A6C0JSY7"/>
<dbReference type="EMBL" id="MN740699">
    <property type="protein sequence ID" value="QHU08862.1"/>
    <property type="molecule type" value="Genomic_DNA"/>
</dbReference>
<proteinExistence type="predicted"/>
<keyword evidence="1" id="KW-1133">Transmembrane helix</keyword>
<evidence type="ECO:0000256" key="1">
    <source>
        <dbReference type="SAM" id="Phobius"/>
    </source>
</evidence>
<protein>
    <submittedName>
        <fullName evidence="2">Uncharacterized protein</fullName>
    </submittedName>
</protein>
<name>A0A6C0JSY7_9ZZZZ</name>
<organism evidence="2">
    <name type="scientific">viral metagenome</name>
    <dbReference type="NCBI Taxonomy" id="1070528"/>
    <lineage>
        <taxon>unclassified sequences</taxon>
        <taxon>metagenomes</taxon>
        <taxon>organismal metagenomes</taxon>
    </lineage>
</organism>